<dbReference type="GO" id="GO:0008936">
    <property type="term" value="F:nicotinamidase activity"/>
    <property type="evidence" value="ECO:0007669"/>
    <property type="project" value="UniProtKB-EC"/>
</dbReference>
<protein>
    <recommendedName>
        <fullName evidence="6">nicotinamidase</fullName>
        <ecNumber evidence="6">3.5.1.19</ecNumber>
    </recommendedName>
    <alternativeName>
        <fullName evidence="7">Nicotinamide deamidase</fullName>
    </alternativeName>
</protein>
<evidence type="ECO:0000256" key="3">
    <source>
        <dbReference type="ARBA" id="ARBA00022723"/>
    </source>
</evidence>
<dbReference type="EMBL" id="JAFEKC020000018">
    <property type="protein sequence ID" value="KAK0509356.1"/>
    <property type="molecule type" value="Genomic_DNA"/>
</dbReference>
<evidence type="ECO:0000256" key="7">
    <source>
        <dbReference type="ARBA" id="ARBA00043224"/>
    </source>
</evidence>
<dbReference type="InterPro" id="IPR052347">
    <property type="entry name" value="Isochorismatase_Nicotinamidase"/>
</dbReference>
<evidence type="ECO:0000313" key="9">
    <source>
        <dbReference type="EMBL" id="KAK0509356.1"/>
    </source>
</evidence>
<dbReference type="InterPro" id="IPR000868">
    <property type="entry name" value="Isochorismatase-like_dom"/>
</dbReference>
<evidence type="ECO:0000256" key="5">
    <source>
        <dbReference type="ARBA" id="ARBA00037900"/>
    </source>
</evidence>
<dbReference type="PANTHER" id="PTHR11080">
    <property type="entry name" value="PYRAZINAMIDASE/NICOTINAMIDASE"/>
    <property type="match status" value="1"/>
</dbReference>
<dbReference type="Gene3D" id="3.40.50.850">
    <property type="entry name" value="Isochorismatase-like"/>
    <property type="match status" value="1"/>
</dbReference>
<dbReference type="GO" id="GO:0019363">
    <property type="term" value="P:pyridine nucleotide biosynthetic process"/>
    <property type="evidence" value="ECO:0007669"/>
    <property type="project" value="UniProtKB-KW"/>
</dbReference>
<dbReference type="SUPFAM" id="SSF52499">
    <property type="entry name" value="Isochorismatase-like hydrolases"/>
    <property type="match status" value="1"/>
</dbReference>
<keyword evidence="3" id="KW-0479">Metal-binding</keyword>
<keyword evidence="10" id="KW-1185">Reference proteome</keyword>
<dbReference type="Proteomes" id="UP001166286">
    <property type="component" value="Unassembled WGS sequence"/>
</dbReference>
<dbReference type="GO" id="GO:0046872">
    <property type="term" value="F:metal ion binding"/>
    <property type="evidence" value="ECO:0007669"/>
    <property type="project" value="UniProtKB-KW"/>
</dbReference>
<proteinExistence type="inferred from homology"/>
<keyword evidence="4" id="KW-0378">Hydrolase</keyword>
<accession>A0AA39QVT4</accession>
<comment type="caution">
    <text evidence="9">The sequence shown here is derived from an EMBL/GenBank/DDBJ whole genome shotgun (WGS) entry which is preliminary data.</text>
</comment>
<keyword evidence="2" id="KW-0662">Pyridine nucleotide biosynthesis</keyword>
<gene>
    <name evidence="9" type="ORF">JMJ35_007750</name>
</gene>
<dbReference type="EC" id="3.5.1.19" evidence="6"/>
<evidence type="ECO:0000259" key="8">
    <source>
        <dbReference type="Pfam" id="PF00857"/>
    </source>
</evidence>
<dbReference type="Pfam" id="PF00857">
    <property type="entry name" value="Isochorismatase"/>
    <property type="match status" value="1"/>
</dbReference>
<evidence type="ECO:0000256" key="4">
    <source>
        <dbReference type="ARBA" id="ARBA00022801"/>
    </source>
</evidence>
<dbReference type="AlphaFoldDB" id="A0AA39QVT4"/>
<reference evidence="9" key="1">
    <citation type="submission" date="2023-03" db="EMBL/GenBank/DDBJ databases">
        <title>Complete genome of Cladonia borealis.</title>
        <authorList>
            <person name="Park H."/>
        </authorList>
    </citation>
    <scope>NUCLEOTIDE SEQUENCE</scope>
    <source>
        <strain evidence="9">ANT050790</strain>
    </source>
</reference>
<comment type="similarity">
    <text evidence="1">Belongs to the isochorismatase family.</text>
</comment>
<evidence type="ECO:0000313" key="10">
    <source>
        <dbReference type="Proteomes" id="UP001166286"/>
    </source>
</evidence>
<evidence type="ECO:0000256" key="6">
    <source>
        <dbReference type="ARBA" id="ARBA00039017"/>
    </source>
</evidence>
<evidence type="ECO:0000256" key="1">
    <source>
        <dbReference type="ARBA" id="ARBA00006336"/>
    </source>
</evidence>
<comment type="pathway">
    <text evidence="5">Cofactor biosynthesis; nicotinate biosynthesis; nicotinate from nicotinamide: step 1/1.</text>
</comment>
<evidence type="ECO:0000256" key="2">
    <source>
        <dbReference type="ARBA" id="ARBA00022642"/>
    </source>
</evidence>
<name>A0AA39QVT4_9LECA</name>
<dbReference type="InterPro" id="IPR036380">
    <property type="entry name" value="Isochorismatase-like_sf"/>
</dbReference>
<sequence>MSFKPALVVVDMQIDYCDPVKGKLAVQGGALDLAVPINELLAMKGFVVRVATMNSPPKNHKAMPHDHNPAKKSVIKLANTKAGSEHEAQEQRLWPAHCQPGTEGWQIIHEIHQNLIDLVVKKNMHSDVMMYSGFKDTHGNTKNEMAEGAASHHLEEELKARGVTDVFCVGTAGDFCVAHTAIHAAQAGFKTYVLSDVVRNIDPSGEEFEHQVKEMKKAGVVVTTFKTYSADVQKVAEL</sequence>
<dbReference type="PANTHER" id="PTHR11080:SF2">
    <property type="entry name" value="LD05707P"/>
    <property type="match status" value="1"/>
</dbReference>
<organism evidence="9 10">
    <name type="scientific">Cladonia borealis</name>
    <dbReference type="NCBI Taxonomy" id="184061"/>
    <lineage>
        <taxon>Eukaryota</taxon>
        <taxon>Fungi</taxon>
        <taxon>Dikarya</taxon>
        <taxon>Ascomycota</taxon>
        <taxon>Pezizomycotina</taxon>
        <taxon>Lecanoromycetes</taxon>
        <taxon>OSLEUM clade</taxon>
        <taxon>Lecanoromycetidae</taxon>
        <taxon>Lecanorales</taxon>
        <taxon>Lecanorineae</taxon>
        <taxon>Cladoniaceae</taxon>
        <taxon>Cladonia</taxon>
    </lineage>
</organism>
<feature type="domain" description="Isochorismatase-like" evidence="8">
    <location>
        <begin position="6"/>
        <end position="224"/>
    </location>
</feature>